<dbReference type="PANTHER" id="PTHR34512:SF30">
    <property type="entry name" value="OUTER MEMBRANE PROTEIN ASSEMBLY FACTOR BAMB"/>
    <property type="match status" value="1"/>
</dbReference>
<dbReference type="SUPFAM" id="SSF50998">
    <property type="entry name" value="Quinoprotein alcohol dehydrogenase-like"/>
    <property type="match status" value="1"/>
</dbReference>
<dbReference type="Gene3D" id="2.130.10.10">
    <property type="entry name" value="YVTN repeat-like/Quinoprotein amine dehydrogenase"/>
    <property type="match status" value="1"/>
</dbReference>
<organism evidence="2 3">
    <name type="scientific">Prorocentrum cordatum</name>
    <dbReference type="NCBI Taxonomy" id="2364126"/>
    <lineage>
        <taxon>Eukaryota</taxon>
        <taxon>Sar</taxon>
        <taxon>Alveolata</taxon>
        <taxon>Dinophyceae</taxon>
        <taxon>Prorocentrales</taxon>
        <taxon>Prorocentraceae</taxon>
        <taxon>Prorocentrum</taxon>
    </lineage>
</organism>
<proteinExistence type="predicted"/>
<dbReference type="InterPro" id="IPR011047">
    <property type="entry name" value="Quinoprotein_ADH-like_sf"/>
</dbReference>
<dbReference type="InterPro" id="IPR015943">
    <property type="entry name" value="WD40/YVTN_repeat-like_dom_sf"/>
</dbReference>
<gene>
    <name evidence="2" type="ORF">PCOR1329_LOCUS48114</name>
</gene>
<dbReference type="Proteomes" id="UP001189429">
    <property type="component" value="Unassembled WGS sequence"/>
</dbReference>
<dbReference type="Pfam" id="PF13360">
    <property type="entry name" value="PQQ_2"/>
    <property type="match status" value="1"/>
</dbReference>
<dbReference type="PANTHER" id="PTHR34512">
    <property type="entry name" value="CELL SURFACE PROTEIN"/>
    <property type="match status" value="1"/>
</dbReference>
<comment type="caution">
    <text evidence="2">The sequence shown here is derived from an EMBL/GenBank/DDBJ whole genome shotgun (WGS) entry which is preliminary data.</text>
</comment>
<feature type="domain" description="Pyrrolo-quinoline quinone repeat" evidence="1">
    <location>
        <begin position="83"/>
        <end position="211"/>
    </location>
</feature>
<accession>A0ABN9UFK7</accession>
<reference evidence="2" key="1">
    <citation type="submission" date="2023-10" db="EMBL/GenBank/DDBJ databases">
        <authorList>
            <person name="Chen Y."/>
            <person name="Shah S."/>
            <person name="Dougan E. K."/>
            <person name="Thang M."/>
            <person name="Chan C."/>
        </authorList>
    </citation>
    <scope>NUCLEOTIDE SEQUENCE [LARGE SCALE GENOMIC DNA]</scope>
</reference>
<evidence type="ECO:0000313" key="2">
    <source>
        <dbReference type="EMBL" id="CAK0858274.1"/>
    </source>
</evidence>
<dbReference type="EMBL" id="CAUYUJ010015805">
    <property type="protein sequence ID" value="CAK0858274.1"/>
    <property type="molecule type" value="Genomic_DNA"/>
</dbReference>
<sequence>MSCRCCSLGKVRFGKGYHAKGKEYYRAGDVGEVIKIVASDRGEPRAVIRWPRTGHASSALLSTWEEKFTRAAASKRQRAIPALYGTTISGYAFAIDLETGDEIWATKVSSEIAGVKGSLAARDGTLVLASDRCRNRYCYRYRNESENLVPSNSVVRGLSSVDGSSIWSFTPDSPVWNFDAQFTPSGTLFFQDFQGGLYCLNITTGELIWKKEGQIGMYTQSAALFSEELNYVFSITESLYDSKWCSPYTPPGILSWCNSMQDTPGLVRGFHAVTGAKMWETTLPMPPAGASIGKLNSGEMKEHLVIGMGLSCKYAGKYMTVGKPSELWALSGRWGGRLWKRTGPTLWTSNCAGDKEGADIRRAMGTREKCQPNSWSNPVIDAAGDVYVGNHVGVLQKWGSPSSSAYDLALLSELETGAAFLDQSIAMAPGLMAITTCNSLIVMEA</sequence>
<protein>
    <recommendedName>
        <fullName evidence="1">Pyrrolo-quinoline quinone repeat domain-containing protein</fullName>
    </recommendedName>
</protein>
<evidence type="ECO:0000313" key="3">
    <source>
        <dbReference type="Proteomes" id="UP001189429"/>
    </source>
</evidence>
<name>A0ABN9UFK7_9DINO</name>
<dbReference type="InterPro" id="IPR002372">
    <property type="entry name" value="PQQ_rpt_dom"/>
</dbReference>
<evidence type="ECO:0000259" key="1">
    <source>
        <dbReference type="Pfam" id="PF13360"/>
    </source>
</evidence>
<keyword evidence="3" id="KW-1185">Reference proteome</keyword>